<comment type="caution">
    <text evidence="7">The sequence shown here is derived from an EMBL/GenBank/DDBJ whole genome shotgun (WGS) entry which is preliminary data.</text>
</comment>
<reference evidence="7 8" key="1">
    <citation type="submission" date="2019-06" db="EMBL/GenBank/DDBJ databases">
        <title>Sorghum-associated microbial communities from plants grown in Nebraska, USA.</title>
        <authorList>
            <person name="Schachtman D."/>
        </authorList>
    </citation>
    <scope>NUCLEOTIDE SEQUENCE [LARGE SCALE GENOMIC DNA]</scope>
    <source>
        <strain evidence="7 8">1209</strain>
    </source>
</reference>
<dbReference type="RefSeq" id="WP_145673264.1">
    <property type="nucleotide sequence ID" value="NZ_VIWO01000009.1"/>
</dbReference>
<name>A0A561PAZ0_9BACT</name>
<dbReference type="GO" id="GO:0051287">
    <property type="term" value="F:NAD binding"/>
    <property type="evidence" value="ECO:0007669"/>
    <property type="project" value="InterPro"/>
</dbReference>
<feature type="domain" description="D-isomer specific 2-hydroxyacid dehydrogenase catalytic" evidence="5">
    <location>
        <begin position="22"/>
        <end position="317"/>
    </location>
</feature>
<sequence>MSIAILDDYQHVIQGLECFNMLDEQEEVLILHTAEKDPARLAAALDGVEVLVLTRERTDINEALLSRLPHLRLISQTGKISRHIDLDACNKYGVAVAEGVGSPIAPAELTWALIMNVLRQIPAAIEGMKHGKWQVNMGQSVHGKTIGIWGYGKIGKMVANYAKVFGARVLVWGSEASREKALEDGFDKAASKAAFFSQADVITLHLRLNESTTGIVQEIDLDMMKPTAVLINTARAELIAPDALPNALKKGRPGFAGIDVYEEEPVYNPDDELLKMPNVVCTPHIGYVEKNGYELYFGAAFENVINFLQGTPTHIVNPQVLRQP</sequence>
<dbReference type="PANTHER" id="PTHR42789">
    <property type="entry name" value="D-ISOMER SPECIFIC 2-HYDROXYACID DEHYDROGENASE FAMILY PROTEIN (AFU_ORTHOLOGUE AFUA_6G10090)"/>
    <property type="match status" value="1"/>
</dbReference>
<dbReference type="OrthoDB" id="1522997at2"/>
<dbReference type="Proteomes" id="UP000320811">
    <property type="component" value="Unassembled WGS sequence"/>
</dbReference>
<dbReference type="CDD" id="cd12169">
    <property type="entry name" value="PGDH_like_1"/>
    <property type="match status" value="1"/>
</dbReference>
<comment type="similarity">
    <text evidence="1 4">Belongs to the D-isomer specific 2-hydroxyacid dehydrogenase family.</text>
</comment>
<keyword evidence="8" id="KW-1185">Reference proteome</keyword>
<dbReference type="SUPFAM" id="SSF51735">
    <property type="entry name" value="NAD(P)-binding Rossmann-fold domains"/>
    <property type="match status" value="1"/>
</dbReference>
<organism evidence="7 8">
    <name type="scientific">Chitinophaga polysaccharea</name>
    <dbReference type="NCBI Taxonomy" id="1293035"/>
    <lineage>
        <taxon>Bacteria</taxon>
        <taxon>Pseudomonadati</taxon>
        <taxon>Bacteroidota</taxon>
        <taxon>Chitinophagia</taxon>
        <taxon>Chitinophagales</taxon>
        <taxon>Chitinophagaceae</taxon>
        <taxon>Chitinophaga</taxon>
    </lineage>
</organism>
<gene>
    <name evidence="7" type="ORF">FHW36_10966</name>
</gene>
<evidence type="ECO:0000313" key="7">
    <source>
        <dbReference type="EMBL" id="TWF35279.1"/>
    </source>
</evidence>
<proteinExistence type="inferred from homology"/>
<dbReference type="Pfam" id="PF00389">
    <property type="entry name" value="2-Hacid_dh"/>
    <property type="match status" value="1"/>
</dbReference>
<evidence type="ECO:0000256" key="3">
    <source>
        <dbReference type="ARBA" id="ARBA00023027"/>
    </source>
</evidence>
<feature type="domain" description="D-isomer specific 2-hydroxyacid dehydrogenase NAD-binding" evidence="6">
    <location>
        <begin position="112"/>
        <end position="286"/>
    </location>
</feature>
<accession>A0A561PAZ0</accession>
<evidence type="ECO:0000256" key="1">
    <source>
        <dbReference type="ARBA" id="ARBA00005854"/>
    </source>
</evidence>
<protein>
    <submittedName>
        <fullName evidence="7">D-3-phosphoglycerate dehydrogenase</fullName>
    </submittedName>
</protein>
<evidence type="ECO:0000259" key="5">
    <source>
        <dbReference type="Pfam" id="PF00389"/>
    </source>
</evidence>
<evidence type="ECO:0000259" key="6">
    <source>
        <dbReference type="Pfam" id="PF02826"/>
    </source>
</evidence>
<dbReference type="GO" id="GO:0016616">
    <property type="term" value="F:oxidoreductase activity, acting on the CH-OH group of donors, NAD or NADP as acceptor"/>
    <property type="evidence" value="ECO:0007669"/>
    <property type="project" value="InterPro"/>
</dbReference>
<keyword evidence="2 4" id="KW-0560">Oxidoreductase</keyword>
<dbReference type="InterPro" id="IPR006139">
    <property type="entry name" value="D-isomer_2_OHA_DH_cat_dom"/>
</dbReference>
<dbReference type="InterPro" id="IPR036291">
    <property type="entry name" value="NAD(P)-bd_dom_sf"/>
</dbReference>
<dbReference type="InterPro" id="IPR050857">
    <property type="entry name" value="D-2-hydroxyacid_DH"/>
</dbReference>
<keyword evidence="3" id="KW-0520">NAD</keyword>
<dbReference type="PANTHER" id="PTHR42789:SF1">
    <property type="entry name" value="D-ISOMER SPECIFIC 2-HYDROXYACID DEHYDROGENASE FAMILY PROTEIN (AFU_ORTHOLOGUE AFUA_6G10090)"/>
    <property type="match status" value="1"/>
</dbReference>
<dbReference type="SUPFAM" id="SSF52283">
    <property type="entry name" value="Formate/glycerate dehydrogenase catalytic domain-like"/>
    <property type="match status" value="1"/>
</dbReference>
<dbReference type="Gene3D" id="3.40.50.720">
    <property type="entry name" value="NAD(P)-binding Rossmann-like Domain"/>
    <property type="match status" value="2"/>
</dbReference>
<evidence type="ECO:0000256" key="2">
    <source>
        <dbReference type="ARBA" id="ARBA00023002"/>
    </source>
</evidence>
<evidence type="ECO:0000256" key="4">
    <source>
        <dbReference type="RuleBase" id="RU003719"/>
    </source>
</evidence>
<evidence type="ECO:0000313" key="8">
    <source>
        <dbReference type="Proteomes" id="UP000320811"/>
    </source>
</evidence>
<dbReference type="InterPro" id="IPR006140">
    <property type="entry name" value="D-isomer_DH_NAD-bd"/>
</dbReference>
<dbReference type="EMBL" id="VIWO01000009">
    <property type="protein sequence ID" value="TWF35279.1"/>
    <property type="molecule type" value="Genomic_DNA"/>
</dbReference>
<dbReference type="Pfam" id="PF02826">
    <property type="entry name" value="2-Hacid_dh_C"/>
    <property type="match status" value="1"/>
</dbReference>
<dbReference type="AlphaFoldDB" id="A0A561PAZ0"/>